<feature type="binding site" evidence="13">
    <location>
        <begin position="221"/>
        <end position="228"/>
    </location>
    <ligand>
        <name>ATP</name>
        <dbReference type="ChEBI" id="CHEBI:30616"/>
    </ligand>
</feature>
<dbReference type="Gene3D" id="3.40.50.300">
    <property type="entry name" value="P-loop containing nucleotide triphosphate hydrolases"/>
    <property type="match status" value="1"/>
</dbReference>
<dbReference type="CDD" id="cd18809">
    <property type="entry name" value="SF1_C_RecD"/>
    <property type="match status" value="1"/>
</dbReference>
<dbReference type="InterPro" id="IPR003593">
    <property type="entry name" value="AAA+_ATPase"/>
</dbReference>
<proteinExistence type="inferred from homology"/>
<dbReference type="InterPro" id="IPR051055">
    <property type="entry name" value="PIF1_helicase"/>
</dbReference>
<dbReference type="InterPro" id="IPR057437">
    <property type="entry name" value="PIF1/LRR1_PH"/>
</dbReference>
<keyword evidence="4 13" id="KW-0347">Helicase</keyword>
<comment type="catalytic activity">
    <reaction evidence="13">
        <text>ATP + H2O = ADP + phosphate + H(+)</text>
        <dbReference type="Rhea" id="RHEA:13065"/>
        <dbReference type="ChEBI" id="CHEBI:15377"/>
        <dbReference type="ChEBI" id="CHEBI:15378"/>
        <dbReference type="ChEBI" id="CHEBI:30616"/>
        <dbReference type="ChEBI" id="CHEBI:43474"/>
        <dbReference type="ChEBI" id="CHEBI:456216"/>
        <dbReference type="EC" id="5.6.2.3"/>
    </reaction>
</comment>
<dbReference type="EC" id="5.6.2.3" evidence="13"/>
<evidence type="ECO:0000256" key="6">
    <source>
        <dbReference type="ARBA" id="ARBA00023125"/>
    </source>
</evidence>
<dbReference type="SUPFAM" id="SSF52540">
    <property type="entry name" value="P-loop containing nucleoside triphosphate hydrolases"/>
    <property type="match status" value="2"/>
</dbReference>
<keyword evidence="11 13" id="KW-0539">Nucleus</keyword>
<organism evidence="16 17">
    <name type="scientific">Ridgeia piscesae</name>
    <name type="common">Tubeworm</name>
    <dbReference type="NCBI Taxonomy" id="27915"/>
    <lineage>
        <taxon>Eukaryota</taxon>
        <taxon>Metazoa</taxon>
        <taxon>Spiralia</taxon>
        <taxon>Lophotrochozoa</taxon>
        <taxon>Annelida</taxon>
        <taxon>Polychaeta</taxon>
        <taxon>Sedentaria</taxon>
        <taxon>Canalipalpata</taxon>
        <taxon>Sabellida</taxon>
        <taxon>Siboglinidae</taxon>
        <taxon>Ridgeia</taxon>
    </lineage>
</organism>
<dbReference type="HAMAP" id="MF_03176">
    <property type="entry name" value="PIF1"/>
    <property type="match status" value="1"/>
</dbReference>
<dbReference type="GO" id="GO:0003677">
    <property type="term" value="F:DNA binding"/>
    <property type="evidence" value="ECO:0007669"/>
    <property type="project" value="UniProtKB-KW"/>
</dbReference>
<dbReference type="AlphaFoldDB" id="A0AAD9NRA6"/>
<evidence type="ECO:0000256" key="2">
    <source>
        <dbReference type="ARBA" id="ARBA00022763"/>
    </source>
</evidence>
<dbReference type="GO" id="GO:0016787">
    <property type="term" value="F:hydrolase activity"/>
    <property type="evidence" value="ECO:0007669"/>
    <property type="project" value="UniProtKB-KW"/>
</dbReference>
<feature type="DNA-binding region" evidence="13">
    <location>
        <begin position="571"/>
        <end position="590"/>
    </location>
</feature>
<feature type="domain" description="AAA+ ATPase" evidence="15">
    <location>
        <begin position="213"/>
        <end position="429"/>
    </location>
</feature>
<gene>
    <name evidence="13" type="primary">PIF1</name>
    <name evidence="16" type="ORF">NP493_583g01066</name>
</gene>
<dbReference type="Proteomes" id="UP001209878">
    <property type="component" value="Unassembled WGS sequence"/>
</dbReference>
<name>A0AAD9NRA6_RIDPI</name>
<dbReference type="InterPro" id="IPR049163">
    <property type="entry name" value="Pif1-like_2B_dom"/>
</dbReference>
<keyword evidence="5 13" id="KW-0067">ATP-binding</keyword>
<comment type="subcellular location">
    <subcellularLocation>
        <location evidence="13">Nucleus</location>
    </subcellularLocation>
    <subcellularLocation>
        <location evidence="13">Mitochondrion</location>
    </subcellularLocation>
</comment>
<feature type="region of interest" description="Disordered" evidence="14">
    <location>
        <begin position="148"/>
        <end position="178"/>
    </location>
</feature>
<sequence length="624" mass="69293">MDPDSNELVCTVAHELLAPSGETLKRTVHQNGSVCLGRNEFRDILLKVKLGNKEMKLPLNNVVVFRKFAKEGKATIKLGKQNVQFMLSNCPPNRIVSFLKTMAAKLECRKLEKSGLSERQKLLSERPREFQEISPVTMKDIETLQKTRTQAADKSAKSPAINGKRKRMYNGNDKENHPPKVMRQANTARLAASVSVTHSLNVEQRRVFQAVLSGQNIFFTGSAGTGKSFLLKRIIGSLPPEHTFATASTGVAACHIGGITLHSFAGIGSGKAPLAQCQQLAARTTVTQNWRKCKHLIIDEISMVDGDFFDKMEAVARTVRKTDEPFGGIQLILCGDFFQLPPVTASGDKRKFAFQSRAWRNCIHVNMELKDVKRQSDKKFIDILQNIRVGRCPESVQDCLVATSRHSIDRDGIMATRLCTHKEDVDQINSLHLNRLTGDSHTFNAMDSDPGMSDRISVLCPVKSRLELKEGAQVMLAKNLGVHRGLVNGARGVVVGFEPGTKGFPKVRFLCGITMTMRPERWSFKMSGGAIYLSRTQLPLKFAWAISIHKSQGMSLDCVEISLARVFECGQAYVALSRARNLEGLRIVDFSKTCVRADPDVSKFYQQMALSHSQQQNTLGPYMG</sequence>
<evidence type="ECO:0000256" key="8">
    <source>
        <dbReference type="ARBA" id="ARBA00023172"/>
    </source>
</evidence>
<evidence type="ECO:0000256" key="9">
    <source>
        <dbReference type="ARBA" id="ARBA00023204"/>
    </source>
</evidence>
<evidence type="ECO:0000256" key="7">
    <source>
        <dbReference type="ARBA" id="ARBA00023128"/>
    </source>
</evidence>
<dbReference type="PANTHER" id="PTHR47642">
    <property type="entry name" value="ATP-DEPENDENT DNA HELICASE"/>
    <property type="match status" value="1"/>
</dbReference>
<evidence type="ECO:0000256" key="4">
    <source>
        <dbReference type="ARBA" id="ARBA00022806"/>
    </source>
</evidence>
<dbReference type="GO" id="GO:0005524">
    <property type="term" value="F:ATP binding"/>
    <property type="evidence" value="ECO:0007669"/>
    <property type="project" value="UniProtKB-UniRule"/>
</dbReference>
<evidence type="ECO:0000313" key="17">
    <source>
        <dbReference type="Proteomes" id="UP001209878"/>
    </source>
</evidence>
<dbReference type="CDD" id="cd18037">
    <property type="entry name" value="DEXSc_Pif1_like"/>
    <property type="match status" value="1"/>
</dbReference>
<keyword evidence="1 13" id="KW-0547">Nucleotide-binding</keyword>
<evidence type="ECO:0000256" key="5">
    <source>
        <dbReference type="ARBA" id="ARBA00022840"/>
    </source>
</evidence>
<comment type="subunit">
    <text evidence="12">Monomer. Interacts with telomerase.</text>
</comment>
<keyword evidence="6 13" id="KW-0238">DNA-binding</keyword>
<keyword evidence="3 13" id="KW-0378">Hydrolase</keyword>
<dbReference type="InterPro" id="IPR027417">
    <property type="entry name" value="P-loop_NTPase"/>
</dbReference>
<dbReference type="GO" id="GO:0005634">
    <property type="term" value="C:nucleus"/>
    <property type="evidence" value="ECO:0007669"/>
    <property type="project" value="UniProtKB-SubCell"/>
</dbReference>
<comment type="similarity">
    <text evidence="13">Belongs to the helicase family. PIF1 subfamily.</text>
</comment>
<keyword evidence="2 13" id="KW-0227">DNA damage</keyword>
<keyword evidence="9 13" id="KW-0234">DNA repair</keyword>
<dbReference type="InterPro" id="IPR010285">
    <property type="entry name" value="DNA_helicase_pif1-like_DEAD"/>
</dbReference>
<keyword evidence="10 13" id="KW-0413">Isomerase</keyword>
<protein>
    <recommendedName>
        <fullName evidence="13">ATP-dependent DNA helicase PIF1</fullName>
        <ecNumber evidence="13">5.6.2.3</ecNumber>
    </recommendedName>
    <alternativeName>
        <fullName evidence="13">DNA 5'-3' helicase PIF1</fullName>
    </alternativeName>
    <alternativeName>
        <fullName evidence="13">DNA repair and recombination helicase PIF1</fullName>
    </alternativeName>
</protein>
<evidence type="ECO:0000256" key="12">
    <source>
        <dbReference type="ARBA" id="ARBA00065873"/>
    </source>
</evidence>
<reference evidence="16" key="1">
    <citation type="journal article" date="2023" name="Mol. Biol. Evol.">
        <title>Third-Generation Sequencing Reveals the Adaptive Role of the Epigenome in Three Deep-Sea Polychaetes.</title>
        <authorList>
            <person name="Perez M."/>
            <person name="Aroh O."/>
            <person name="Sun Y."/>
            <person name="Lan Y."/>
            <person name="Juniper S.K."/>
            <person name="Young C.R."/>
            <person name="Angers B."/>
            <person name="Qian P.Y."/>
        </authorList>
    </citation>
    <scope>NUCLEOTIDE SEQUENCE</scope>
    <source>
        <strain evidence="16">R07B-5</strain>
    </source>
</reference>
<dbReference type="GO" id="GO:0005739">
    <property type="term" value="C:mitochondrion"/>
    <property type="evidence" value="ECO:0007669"/>
    <property type="project" value="UniProtKB-SubCell"/>
</dbReference>
<comment type="function">
    <text evidence="13">DNA-dependent ATPase and 5'-3' DNA helicase required for the maintenance of both mitochondrial and nuclear genome stability.</text>
</comment>
<dbReference type="GO" id="GO:0000723">
    <property type="term" value="P:telomere maintenance"/>
    <property type="evidence" value="ECO:0007669"/>
    <property type="project" value="InterPro"/>
</dbReference>
<evidence type="ECO:0000256" key="3">
    <source>
        <dbReference type="ARBA" id="ARBA00022801"/>
    </source>
</evidence>
<accession>A0AAD9NRA6</accession>
<dbReference type="FunFam" id="3.40.50.300:FF:003367">
    <property type="entry name" value="ATP-dependent DNA helicase PIF1"/>
    <property type="match status" value="1"/>
</dbReference>
<dbReference type="Pfam" id="PF25344">
    <property type="entry name" value="PH_LRR1"/>
    <property type="match status" value="1"/>
</dbReference>
<dbReference type="PANTHER" id="PTHR47642:SF7">
    <property type="entry name" value="ATP-DEPENDENT DNA HELICASE PIF1"/>
    <property type="match status" value="1"/>
</dbReference>
<evidence type="ECO:0000256" key="11">
    <source>
        <dbReference type="ARBA" id="ARBA00023242"/>
    </source>
</evidence>
<evidence type="ECO:0000256" key="14">
    <source>
        <dbReference type="SAM" id="MobiDB-lite"/>
    </source>
</evidence>
<comment type="caution">
    <text evidence="16">The sequence shown here is derived from an EMBL/GenBank/DDBJ whole genome shotgun (WGS) entry which is preliminary data.</text>
</comment>
<dbReference type="FunFam" id="3.40.50.300:FF:000805">
    <property type="entry name" value="ATP-dependent DNA helicase PIF1"/>
    <property type="match status" value="1"/>
</dbReference>
<evidence type="ECO:0000256" key="10">
    <source>
        <dbReference type="ARBA" id="ARBA00023235"/>
    </source>
</evidence>
<evidence type="ECO:0000256" key="13">
    <source>
        <dbReference type="HAMAP-Rule" id="MF_03176"/>
    </source>
</evidence>
<keyword evidence="17" id="KW-1185">Reference proteome</keyword>
<dbReference type="GO" id="GO:0043139">
    <property type="term" value="F:5'-3' DNA helicase activity"/>
    <property type="evidence" value="ECO:0007669"/>
    <property type="project" value="UniProtKB-UniRule"/>
</dbReference>
<dbReference type="EMBL" id="JAODUO010000583">
    <property type="protein sequence ID" value="KAK2177701.1"/>
    <property type="molecule type" value="Genomic_DNA"/>
</dbReference>
<keyword evidence="8 13" id="KW-0233">DNA recombination</keyword>
<dbReference type="InterPro" id="IPR048293">
    <property type="entry name" value="PIF1_RRM3_pfh1"/>
</dbReference>
<dbReference type="Pfam" id="PF05970">
    <property type="entry name" value="PIF1"/>
    <property type="match status" value="1"/>
</dbReference>
<evidence type="ECO:0000256" key="1">
    <source>
        <dbReference type="ARBA" id="ARBA00022741"/>
    </source>
</evidence>
<dbReference type="Pfam" id="PF21530">
    <property type="entry name" value="Pif1_2B_dom"/>
    <property type="match status" value="1"/>
</dbReference>
<dbReference type="GO" id="GO:0006281">
    <property type="term" value="P:DNA repair"/>
    <property type="evidence" value="ECO:0007669"/>
    <property type="project" value="UniProtKB-UniRule"/>
</dbReference>
<evidence type="ECO:0000259" key="15">
    <source>
        <dbReference type="SMART" id="SM00382"/>
    </source>
</evidence>
<dbReference type="SMART" id="SM00382">
    <property type="entry name" value="AAA"/>
    <property type="match status" value="1"/>
</dbReference>
<dbReference type="GO" id="GO:0006310">
    <property type="term" value="P:DNA recombination"/>
    <property type="evidence" value="ECO:0007669"/>
    <property type="project" value="UniProtKB-UniRule"/>
</dbReference>
<keyword evidence="7 13" id="KW-0496">Mitochondrion</keyword>
<comment type="cofactor">
    <cofactor evidence="13">
        <name>Mg(2+)</name>
        <dbReference type="ChEBI" id="CHEBI:18420"/>
    </cofactor>
</comment>
<evidence type="ECO:0000313" key="16">
    <source>
        <dbReference type="EMBL" id="KAK2177701.1"/>
    </source>
</evidence>